<dbReference type="Proteomes" id="UP001193081">
    <property type="component" value="Unassembled WGS sequence"/>
</dbReference>
<dbReference type="RefSeq" id="WP_135475716.1">
    <property type="nucleotide sequence ID" value="NZ_SIJK02000001.1"/>
</dbReference>
<proteinExistence type="predicted"/>
<name>A0ABS4D480_9CHLR</name>
<evidence type="ECO:0000313" key="1">
    <source>
        <dbReference type="EMBL" id="MBP1464234.1"/>
    </source>
</evidence>
<comment type="caution">
    <text evidence="1">The sequence shown here is derived from an EMBL/GenBank/DDBJ whole genome shotgun (WGS) entry which is preliminary data.</text>
</comment>
<evidence type="ECO:0000313" key="2">
    <source>
        <dbReference type="Proteomes" id="UP001193081"/>
    </source>
</evidence>
<gene>
    <name evidence="1" type="ORF">EYB53_000800</name>
</gene>
<dbReference type="EMBL" id="SIJK02000001">
    <property type="protein sequence ID" value="MBP1464234.1"/>
    <property type="molecule type" value="Genomic_DNA"/>
</dbReference>
<organism evidence="1 2">
    <name type="scientific">Candidatus Chloroploca mongolica</name>
    <dbReference type="NCBI Taxonomy" id="2528176"/>
    <lineage>
        <taxon>Bacteria</taxon>
        <taxon>Bacillati</taxon>
        <taxon>Chloroflexota</taxon>
        <taxon>Chloroflexia</taxon>
        <taxon>Chloroflexales</taxon>
        <taxon>Chloroflexineae</taxon>
        <taxon>Oscillochloridaceae</taxon>
        <taxon>Candidatus Chloroploca</taxon>
    </lineage>
</organism>
<reference evidence="1 2" key="1">
    <citation type="submission" date="2021-03" db="EMBL/GenBank/DDBJ databases">
        <authorList>
            <person name="Grouzdev D.S."/>
        </authorList>
    </citation>
    <scope>NUCLEOTIDE SEQUENCE [LARGE SCALE GENOMIC DNA]</scope>
    <source>
        <strain evidence="1 2">M50-1</strain>
    </source>
</reference>
<keyword evidence="2" id="KW-1185">Reference proteome</keyword>
<accession>A0ABS4D480</accession>
<protein>
    <submittedName>
        <fullName evidence="1">Uncharacterized protein</fullName>
    </submittedName>
</protein>
<sequence length="70" mass="7896">MIAENDRMNAEIAILIVNGGLDPKQGRWLDLCLPKLQASLVARPFHVYMRIHLRSIFEAQAFPPTLLPKG</sequence>